<keyword evidence="1" id="KW-1133">Transmembrane helix</keyword>
<keyword evidence="1" id="KW-0812">Transmembrane</keyword>
<evidence type="ECO:0000256" key="1">
    <source>
        <dbReference type="SAM" id="Phobius"/>
    </source>
</evidence>
<dbReference type="SUPFAM" id="SSF48317">
    <property type="entry name" value="Acid phosphatase/Vanadium-dependent haloperoxidase"/>
    <property type="match status" value="1"/>
</dbReference>
<dbReference type="Proteomes" id="UP001595868">
    <property type="component" value="Unassembled WGS sequence"/>
</dbReference>
<name>A0ABV8KMF0_9ACTN</name>
<comment type="caution">
    <text evidence="3">The sequence shown here is derived from an EMBL/GenBank/DDBJ whole genome shotgun (WGS) entry which is preliminary data.</text>
</comment>
<dbReference type="RefSeq" id="WP_377545803.1">
    <property type="nucleotide sequence ID" value="NZ_JBHSBN010000008.1"/>
</dbReference>
<dbReference type="Pfam" id="PF01569">
    <property type="entry name" value="PAP2"/>
    <property type="match status" value="1"/>
</dbReference>
<dbReference type="Gene3D" id="1.20.144.10">
    <property type="entry name" value="Phosphatidic acid phosphatase type 2/haloperoxidase"/>
    <property type="match status" value="1"/>
</dbReference>
<evidence type="ECO:0000313" key="3">
    <source>
        <dbReference type="EMBL" id="MFC4107189.1"/>
    </source>
</evidence>
<organism evidence="3 4">
    <name type="scientific">Micromonospora zhanjiangensis</name>
    <dbReference type="NCBI Taxonomy" id="1522057"/>
    <lineage>
        <taxon>Bacteria</taxon>
        <taxon>Bacillati</taxon>
        <taxon>Actinomycetota</taxon>
        <taxon>Actinomycetes</taxon>
        <taxon>Micromonosporales</taxon>
        <taxon>Micromonosporaceae</taxon>
        <taxon>Micromonospora</taxon>
    </lineage>
</organism>
<feature type="transmembrane region" description="Helical" evidence="1">
    <location>
        <begin position="26"/>
        <end position="46"/>
    </location>
</feature>
<feature type="transmembrane region" description="Helical" evidence="1">
    <location>
        <begin position="107"/>
        <end position="135"/>
    </location>
</feature>
<keyword evidence="1" id="KW-0472">Membrane</keyword>
<gene>
    <name evidence="3" type="ORF">ACFOX0_14805</name>
</gene>
<feature type="transmembrane region" description="Helical" evidence="1">
    <location>
        <begin position="147"/>
        <end position="164"/>
    </location>
</feature>
<evidence type="ECO:0000313" key="4">
    <source>
        <dbReference type="Proteomes" id="UP001595868"/>
    </source>
</evidence>
<dbReference type="SMART" id="SM00014">
    <property type="entry name" value="acidPPc"/>
    <property type="match status" value="1"/>
</dbReference>
<keyword evidence="4" id="KW-1185">Reference proteome</keyword>
<accession>A0ABV8KMF0</accession>
<sequence length="184" mass="19090">MNYHLFQLINGQAGRLDPLDDVLEWSATWVIVLMAAVALVPAVRVARAGRTAALVRVAAALLLAFAGGQLVAHLNHEVRPFQTHAVHQLIPHAPGGSLPSDHATAGFALAFAVGVFLSVRWGVALTVLAALLGFARVWDGVHYPLDIAVGAAIGAVAVTVVLLVDRLVARTTGRPAGGNPALTG</sequence>
<proteinExistence type="predicted"/>
<dbReference type="PANTHER" id="PTHR14969">
    <property type="entry name" value="SPHINGOSINE-1-PHOSPHATE PHOSPHOHYDROLASE"/>
    <property type="match status" value="1"/>
</dbReference>
<feature type="domain" description="Phosphatidic acid phosphatase type 2/haloperoxidase" evidence="2">
    <location>
        <begin position="52"/>
        <end position="162"/>
    </location>
</feature>
<dbReference type="PANTHER" id="PTHR14969:SF13">
    <property type="entry name" value="AT30094P"/>
    <property type="match status" value="1"/>
</dbReference>
<evidence type="ECO:0000259" key="2">
    <source>
        <dbReference type="SMART" id="SM00014"/>
    </source>
</evidence>
<reference evidence="4" key="1">
    <citation type="journal article" date="2019" name="Int. J. Syst. Evol. Microbiol.">
        <title>The Global Catalogue of Microorganisms (GCM) 10K type strain sequencing project: providing services to taxonomists for standard genome sequencing and annotation.</title>
        <authorList>
            <consortium name="The Broad Institute Genomics Platform"/>
            <consortium name="The Broad Institute Genome Sequencing Center for Infectious Disease"/>
            <person name="Wu L."/>
            <person name="Ma J."/>
        </authorList>
    </citation>
    <scope>NUCLEOTIDE SEQUENCE [LARGE SCALE GENOMIC DNA]</scope>
    <source>
        <strain evidence="4">2902at01</strain>
    </source>
</reference>
<dbReference type="EMBL" id="JBHSBN010000008">
    <property type="protein sequence ID" value="MFC4107189.1"/>
    <property type="molecule type" value="Genomic_DNA"/>
</dbReference>
<dbReference type="InterPro" id="IPR036938">
    <property type="entry name" value="PAP2/HPO_sf"/>
</dbReference>
<protein>
    <submittedName>
        <fullName evidence="3">Phosphatase PAP2 family protein</fullName>
    </submittedName>
</protein>
<feature type="transmembrane region" description="Helical" evidence="1">
    <location>
        <begin position="53"/>
        <end position="72"/>
    </location>
</feature>
<dbReference type="InterPro" id="IPR000326">
    <property type="entry name" value="PAP2/HPO"/>
</dbReference>